<reference evidence="2 3" key="1">
    <citation type="submission" date="2024-01" db="EMBL/GenBank/DDBJ databases">
        <title>Genome assemblies of Stephania.</title>
        <authorList>
            <person name="Yang L."/>
        </authorList>
    </citation>
    <scope>NUCLEOTIDE SEQUENCE [LARGE SCALE GENOMIC DNA]</scope>
    <source>
        <strain evidence="2">QJT</strain>
        <tissue evidence="2">Leaf</tissue>
    </source>
</reference>
<evidence type="ECO:0000313" key="3">
    <source>
        <dbReference type="Proteomes" id="UP001417504"/>
    </source>
</evidence>
<comment type="caution">
    <text evidence="2">The sequence shown here is derived from an EMBL/GenBank/DDBJ whole genome shotgun (WGS) entry which is preliminary data.</text>
</comment>
<keyword evidence="3" id="KW-1185">Reference proteome</keyword>
<proteinExistence type="predicted"/>
<keyword evidence="1" id="KW-1133">Transmembrane helix</keyword>
<protein>
    <submittedName>
        <fullName evidence="2">Uncharacterized protein</fullName>
    </submittedName>
</protein>
<evidence type="ECO:0000313" key="2">
    <source>
        <dbReference type="EMBL" id="KAK9110223.1"/>
    </source>
</evidence>
<keyword evidence="1" id="KW-0812">Transmembrane</keyword>
<evidence type="ECO:0000256" key="1">
    <source>
        <dbReference type="SAM" id="Phobius"/>
    </source>
</evidence>
<dbReference type="EMBL" id="JBBNAE010000007">
    <property type="protein sequence ID" value="KAK9110223.1"/>
    <property type="molecule type" value="Genomic_DNA"/>
</dbReference>
<dbReference type="AlphaFoldDB" id="A0AAP0I7X1"/>
<feature type="transmembrane region" description="Helical" evidence="1">
    <location>
        <begin position="30"/>
        <end position="52"/>
    </location>
</feature>
<accession>A0AAP0I7X1</accession>
<feature type="transmembrane region" description="Helical" evidence="1">
    <location>
        <begin position="79"/>
        <end position="95"/>
    </location>
</feature>
<keyword evidence="1" id="KW-0472">Membrane</keyword>
<gene>
    <name evidence="2" type="ORF">Sjap_018283</name>
</gene>
<name>A0AAP0I7X1_9MAGN</name>
<organism evidence="2 3">
    <name type="scientific">Stephania japonica</name>
    <dbReference type="NCBI Taxonomy" id="461633"/>
    <lineage>
        <taxon>Eukaryota</taxon>
        <taxon>Viridiplantae</taxon>
        <taxon>Streptophyta</taxon>
        <taxon>Embryophyta</taxon>
        <taxon>Tracheophyta</taxon>
        <taxon>Spermatophyta</taxon>
        <taxon>Magnoliopsida</taxon>
        <taxon>Ranunculales</taxon>
        <taxon>Menispermaceae</taxon>
        <taxon>Menispermoideae</taxon>
        <taxon>Cissampelideae</taxon>
        <taxon>Stephania</taxon>
    </lineage>
</organism>
<sequence length="102" mass="11405">MVFGIGFVNLGIHGNIGYMARLGSLQGEVLAIYIFTYGVSTLKVFTVVAVNYKEKDLGSPIYAWFSPATVNLREIRRRWYGFLTGKLLVFCYMASDTHLLGS</sequence>
<dbReference type="Proteomes" id="UP001417504">
    <property type="component" value="Unassembled WGS sequence"/>
</dbReference>